<proteinExistence type="predicted"/>
<feature type="transmembrane region" description="Helical" evidence="7">
    <location>
        <begin position="166"/>
        <end position="185"/>
    </location>
</feature>
<feature type="transmembrane region" description="Helical" evidence="7">
    <location>
        <begin position="68"/>
        <end position="88"/>
    </location>
</feature>
<dbReference type="AlphaFoldDB" id="A0A2G3DXF8"/>
<dbReference type="InterPro" id="IPR050448">
    <property type="entry name" value="OpgB/LTA_synthase_biosynth"/>
</dbReference>
<comment type="subcellular location">
    <subcellularLocation>
        <location evidence="1">Cell membrane</location>
        <topology evidence="1">Multi-pass membrane protein</topology>
    </subcellularLocation>
</comment>
<feature type="transmembrane region" description="Helical" evidence="7">
    <location>
        <begin position="43"/>
        <end position="62"/>
    </location>
</feature>
<evidence type="ECO:0000313" key="10">
    <source>
        <dbReference type="Proteomes" id="UP000225889"/>
    </source>
</evidence>
<dbReference type="Gene3D" id="3.40.720.10">
    <property type="entry name" value="Alkaline Phosphatase, subunit A"/>
    <property type="match status" value="1"/>
</dbReference>
<evidence type="ECO:0000259" key="8">
    <source>
        <dbReference type="Pfam" id="PF00884"/>
    </source>
</evidence>
<evidence type="ECO:0000256" key="5">
    <source>
        <dbReference type="ARBA" id="ARBA00022989"/>
    </source>
</evidence>
<reference evidence="9 10" key="1">
    <citation type="submission" date="2017-10" db="EMBL/GenBank/DDBJ databases">
        <title>Resolving the taxonomy of Roseburia spp., Eubacterium rectale and Agathobacter spp. through phylogenomic analysis.</title>
        <authorList>
            <person name="Sheridan P.O."/>
            <person name="Walker A.W."/>
            <person name="Duncan S.H."/>
            <person name="Scott K.P."/>
            <person name="Toole P.W.O."/>
            <person name="Luis P."/>
            <person name="Flint H.J."/>
        </authorList>
    </citation>
    <scope>NUCLEOTIDE SEQUENCE [LARGE SCALE GENOMIC DNA]</scope>
    <source>
        <strain evidence="9 10">JK626</strain>
    </source>
</reference>
<keyword evidence="3" id="KW-1003">Cell membrane</keyword>
<keyword evidence="5 7" id="KW-1133">Transmembrane helix</keyword>
<evidence type="ECO:0000256" key="7">
    <source>
        <dbReference type="SAM" id="Phobius"/>
    </source>
</evidence>
<evidence type="ECO:0000256" key="2">
    <source>
        <dbReference type="ARBA" id="ARBA00004936"/>
    </source>
</evidence>
<keyword evidence="4 7" id="KW-0812">Transmembrane</keyword>
<evidence type="ECO:0000256" key="6">
    <source>
        <dbReference type="ARBA" id="ARBA00023136"/>
    </source>
</evidence>
<accession>A0A2G3DXF8</accession>
<dbReference type="GO" id="GO:0005886">
    <property type="term" value="C:plasma membrane"/>
    <property type="evidence" value="ECO:0007669"/>
    <property type="project" value="UniProtKB-SubCell"/>
</dbReference>
<dbReference type="InterPro" id="IPR017850">
    <property type="entry name" value="Alkaline_phosphatase_core_sf"/>
</dbReference>
<evidence type="ECO:0000313" key="9">
    <source>
        <dbReference type="EMBL" id="PHU35560.1"/>
    </source>
</evidence>
<sequence>MIVLIVYLFAAVYDIMQLMRQNNRTRGLPLINFSFKDKAARRVLLTIIKFVFAVALTVLAYLTAKEPAYLWVGLIELALIFVIYNLLVDTKIVFKLLADLLFFIYVAQMLVLYFGNSFITLTMLKNVQFLQDLGGRAVAYILGTVIVLAIVFMPGQNILHKINKKILLAPVILLLIVEIVLHGSYKRFSPVQSFGTIFASEIRYQKVKRASVNPEIARESYYRPSFEDGIAKPKSLPENPNIIVIFTEGLSSNIISDEREIMPNLAAFEDECLTFENYYNHTFPTLRGVQGQLYSGYKLDDNEVANNLISVQGILKNQGYTTSFINVEPINDIFIEYCNNLGFDNVITDITHCTGEAKGMTDGEAYRLLMDSAYDLSESDKPFFLSIYTFGTHVSFDTPDSEVVYDDGSNEVLNRFYYLDKEFGEFLEEFKASDLADNTILIFTTDHATYADQTYMKAFPDYKRECTDVDTIPFFIYYKGMDHKTVDAGGKNSLCFAPTVLDYLDINTENYFLGTSLFDSKASSGFDSIFYDASYLVSTEGGQVRYLDDLEVDDFLSQVLSYYTAVETVE</sequence>
<dbReference type="PANTHER" id="PTHR47371:SF3">
    <property type="entry name" value="PHOSPHOGLYCEROL TRANSFERASE I"/>
    <property type="match status" value="1"/>
</dbReference>
<evidence type="ECO:0000256" key="4">
    <source>
        <dbReference type="ARBA" id="ARBA00022692"/>
    </source>
</evidence>
<dbReference type="Proteomes" id="UP000225889">
    <property type="component" value="Unassembled WGS sequence"/>
</dbReference>
<reference evidence="9 10" key="2">
    <citation type="submission" date="2017-10" db="EMBL/GenBank/DDBJ databases">
        <authorList>
            <person name="Banno H."/>
            <person name="Chua N.-H."/>
        </authorList>
    </citation>
    <scope>NUCLEOTIDE SEQUENCE [LARGE SCALE GENOMIC DNA]</scope>
    <source>
        <strain evidence="9 10">JK626</strain>
    </source>
</reference>
<organism evidence="9 10">
    <name type="scientific">Pseudobutyrivibrio ruminis</name>
    <dbReference type="NCBI Taxonomy" id="46206"/>
    <lineage>
        <taxon>Bacteria</taxon>
        <taxon>Bacillati</taxon>
        <taxon>Bacillota</taxon>
        <taxon>Clostridia</taxon>
        <taxon>Lachnospirales</taxon>
        <taxon>Lachnospiraceae</taxon>
        <taxon>Pseudobutyrivibrio</taxon>
    </lineage>
</organism>
<dbReference type="Pfam" id="PF00884">
    <property type="entry name" value="Sulfatase"/>
    <property type="match status" value="1"/>
</dbReference>
<protein>
    <submittedName>
        <fullName evidence="9">Arylsulfatase</fullName>
    </submittedName>
</protein>
<name>A0A2G3DXF8_9FIRM</name>
<feature type="transmembrane region" description="Helical" evidence="7">
    <location>
        <begin position="133"/>
        <end position="154"/>
    </location>
</feature>
<dbReference type="SUPFAM" id="SSF53649">
    <property type="entry name" value="Alkaline phosphatase-like"/>
    <property type="match status" value="1"/>
</dbReference>
<feature type="domain" description="Sulfatase N-terminal" evidence="8">
    <location>
        <begin position="240"/>
        <end position="506"/>
    </location>
</feature>
<dbReference type="EMBL" id="PDYF01000008">
    <property type="protein sequence ID" value="PHU35560.1"/>
    <property type="molecule type" value="Genomic_DNA"/>
</dbReference>
<evidence type="ECO:0000256" key="3">
    <source>
        <dbReference type="ARBA" id="ARBA00022475"/>
    </source>
</evidence>
<keyword evidence="6 7" id="KW-0472">Membrane</keyword>
<comment type="pathway">
    <text evidence="2">Cell wall biogenesis; lipoteichoic acid biosynthesis.</text>
</comment>
<feature type="transmembrane region" description="Helical" evidence="7">
    <location>
        <begin position="100"/>
        <end position="121"/>
    </location>
</feature>
<dbReference type="PANTHER" id="PTHR47371">
    <property type="entry name" value="LIPOTEICHOIC ACID SYNTHASE"/>
    <property type="match status" value="1"/>
</dbReference>
<gene>
    <name evidence="9" type="ORF">CSX01_02860</name>
</gene>
<dbReference type="InterPro" id="IPR000917">
    <property type="entry name" value="Sulfatase_N"/>
</dbReference>
<evidence type="ECO:0000256" key="1">
    <source>
        <dbReference type="ARBA" id="ARBA00004651"/>
    </source>
</evidence>
<comment type="caution">
    <text evidence="9">The sequence shown here is derived from an EMBL/GenBank/DDBJ whole genome shotgun (WGS) entry which is preliminary data.</text>
</comment>